<dbReference type="Proteomes" id="UP000789405">
    <property type="component" value="Unassembled WGS sequence"/>
</dbReference>
<protein>
    <submittedName>
        <fullName evidence="2">2051_t:CDS:1</fullName>
    </submittedName>
</protein>
<organism evidence="2 3">
    <name type="scientific">Dentiscutata erythropus</name>
    <dbReference type="NCBI Taxonomy" id="1348616"/>
    <lineage>
        <taxon>Eukaryota</taxon>
        <taxon>Fungi</taxon>
        <taxon>Fungi incertae sedis</taxon>
        <taxon>Mucoromycota</taxon>
        <taxon>Glomeromycotina</taxon>
        <taxon>Glomeromycetes</taxon>
        <taxon>Diversisporales</taxon>
        <taxon>Gigasporaceae</taxon>
        <taxon>Dentiscutata</taxon>
    </lineage>
</organism>
<comment type="caution">
    <text evidence="2">The sequence shown here is derived from an EMBL/GenBank/DDBJ whole genome shotgun (WGS) entry which is preliminary data.</text>
</comment>
<feature type="region of interest" description="Disordered" evidence="1">
    <location>
        <begin position="13"/>
        <end position="41"/>
    </location>
</feature>
<keyword evidence="3" id="KW-1185">Reference proteome</keyword>
<accession>A0A9N8VSE4</accession>
<sequence>MCLLLSYKNSKIYNDNNDNSESDKNKQEEENTGGVLKKVCK</sequence>
<evidence type="ECO:0000256" key="1">
    <source>
        <dbReference type="SAM" id="MobiDB-lite"/>
    </source>
</evidence>
<proteinExistence type="predicted"/>
<dbReference type="EMBL" id="CAJVPY010000225">
    <property type="protein sequence ID" value="CAG8459006.1"/>
    <property type="molecule type" value="Genomic_DNA"/>
</dbReference>
<evidence type="ECO:0000313" key="3">
    <source>
        <dbReference type="Proteomes" id="UP000789405"/>
    </source>
</evidence>
<name>A0A9N8VSE4_9GLOM</name>
<reference evidence="2" key="1">
    <citation type="submission" date="2021-06" db="EMBL/GenBank/DDBJ databases">
        <authorList>
            <person name="Kallberg Y."/>
            <person name="Tangrot J."/>
            <person name="Rosling A."/>
        </authorList>
    </citation>
    <scope>NUCLEOTIDE SEQUENCE</scope>
    <source>
        <strain evidence="2">MA453B</strain>
    </source>
</reference>
<dbReference type="AlphaFoldDB" id="A0A9N8VSE4"/>
<evidence type="ECO:0000313" key="2">
    <source>
        <dbReference type="EMBL" id="CAG8459006.1"/>
    </source>
</evidence>
<gene>
    <name evidence="2" type="ORF">DERYTH_LOCUS912</name>
</gene>